<dbReference type="GO" id="GO:0046872">
    <property type="term" value="F:metal ion binding"/>
    <property type="evidence" value="ECO:0007669"/>
    <property type="project" value="UniProtKB-KW"/>
</dbReference>
<dbReference type="SMART" id="SM01007">
    <property type="entry name" value="Aldolase_II"/>
    <property type="match status" value="1"/>
</dbReference>
<dbReference type="PATRIC" id="fig|69279.3.peg.284"/>
<dbReference type="InterPro" id="IPR001303">
    <property type="entry name" value="Aldolase_II/adducin_N"/>
</dbReference>
<evidence type="ECO:0000313" key="5">
    <source>
        <dbReference type="Proteomes" id="UP000019849"/>
    </source>
</evidence>
<reference evidence="4 5" key="1">
    <citation type="submission" date="2014-02" db="EMBL/GenBank/DDBJ databases">
        <title>Aquamicrobium defluvii Genome sequencing.</title>
        <authorList>
            <person name="Wang X."/>
        </authorList>
    </citation>
    <scope>NUCLEOTIDE SEQUENCE [LARGE SCALE GENOMIC DNA]</scope>
    <source>
        <strain evidence="4 5">W13Z1</strain>
    </source>
</reference>
<dbReference type="eggNOG" id="COG0235">
    <property type="taxonomic scope" value="Bacteria"/>
</dbReference>
<name>A0A011UXE7_9HYPH</name>
<dbReference type="Pfam" id="PF00596">
    <property type="entry name" value="Aldolase_II"/>
    <property type="match status" value="1"/>
</dbReference>
<dbReference type="AlphaFoldDB" id="A0A011UXE7"/>
<protein>
    <submittedName>
        <fullName evidence="4">Fuculose phosphate aldolase</fullName>
    </submittedName>
</protein>
<keyword evidence="2" id="KW-0456">Lyase</keyword>
<dbReference type="GO" id="GO:0005829">
    <property type="term" value="C:cytosol"/>
    <property type="evidence" value="ECO:0007669"/>
    <property type="project" value="TreeGrafter"/>
</dbReference>
<proteinExistence type="predicted"/>
<dbReference type="InterPro" id="IPR036409">
    <property type="entry name" value="Aldolase_II/adducin_N_sf"/>
</dbReference>
<dbReference type="SUPFAM" id="SSF53639">
    <property type="entry name" value="AraD/HMP-PK domain-like"/>
    <property type="match status" value="1"/>
</dbReference>
<feature type="domain" description="Class II aldolase/adducin N-terminal" evidence="3">
    <location>
        <begin position="10"/>
        <end position="184"/>
    </location>
</feature>
<evidence type="ECO:0000256" key="1">
    <source>
        <dbReference type="ARBA" id="ARBA00022723"/>
    </source>
</evidence>
<dbReference type="STRING" id="69279.BG36_01395"/>
<dbReference type="Gene3D" id="3.40.225.10">
    <property type="entry name" value="Class II aldolase/adducin N-terminal domain"/>
    <property type="match status" value="1"/>
</dbReference>
<accession>A0A011UXE7</accession>
<sequence length="218" mass="23056">MDMDHTELRQAIIDASREAEALRLNVGTSGNISARIGSGMIITPTGIPPRALRPDLLVTMDLDGAWSGDVSPSSEWALHAGIYKARPEVLAIVHAHPDHCVALSCARMSIPAFHYMVAGFGGEDIRCAGYATFGSGELAMETVAALEGRTACLLSNHGMVAVGKTVGDAVGKTMKLETLARQFILCSSFAAPAILTAAELADVKERYKTYGKQPNAAK</sequence>
<dbReference type="GO" id="GO:0019323">
    <property type="term" value="P:pentose catabolic process"/>
    <property type="evidence" value="ECO:0007669"/>
    <property type="project" value="TreeGrafter"/>
</dbReference>
<evidence type="ECO:0000313" key="4">
    <source>
        <dbReference type="EMBL" id="EXL10538.1"/>
    </source>
</evidence>
<evidence type="ECO:0000259" key="3">
    <source>
        <dbReference type="SMART" id="SM01007"/>
    </source>
</evidence>
<dbReference type="PANTHER" id="PTHR22789:SF0">
    <property type="entry name" value="3-OXO-TETRONATE 4-PHOSPHATE DECARBOXYLASE-RELATED"/>
    <property type="match status" value="1"/>
</dbReference>
<dbReference type="EMBL" id="JENY01000001">
    <property type="protein sequence ID" value="EXL10538.1"/>
    <property type="molecule type" value="Genomic_DNA"/>
</dbReference>
<keyword evidence="1" id="KW-0479">Metal-binding</keyword>
<dbReference type="InterPro" id="IPR050197">
    <property type="entry name" value="Aldolase_class_II_sugar_metab"/>
</dbReference>
<dbReference type="HOGENOM" id="CLU_006033_3_0_5"/>
<organism evidence="4 5">
    <name type="scientific">Aquamicrobium defluvii</name>
    <dbReference type="NCBI Taxonomy" id="69279"/>
    <lineage>
        <taxon>Bacteria</taxon>
        <taxon>Pseudomonadati</taxon>
        <taxon>Pseudomonadota</taxon>
        <taxon>Alphaproteobacteria</taxon>
        <taxon>Hyphomicrobiales</taxon>
        <taxon>Phyllobacteriaceae</taxon>
        <taxon>Aquamicrobium</taxon>
    </lineage>
</organism>
<dbReference type="Proteomes" id="UP000019849">
    <property type="component" value="Unassembled WGS sequence"/>
</dbReference>
<evidence type="ECO:0000256" key="2">
    <source>
        <dbReference type="ARBA" id="ARBA00023239"/>
    </source>
</evidence>
<comment type="caution">
    <text evidence="4">The sequence shown here is derived from an EMBL/GenBank/DDBJ whole genome shotgun (WGS) entry which is preliminary data.</text>
</comment>
<dbReference type="GO" id="GO:0016832">
    <property type="term" value="F:aldehyde-lyase activity"/>
    <property type="evidence" value="ECO:0007669"/>
    <property type="project" value="TreeGrafter"/>
</dbReference>
<gene>
    <name evidence="4" type="ORF">BG36_01395</name>
</gene>
<dbReference type="PANTHER" id="PTHR22789">
    <property type="entry name" value="FUCULOSE PHOSPHATE ALDOLASE"/>
    <property type="match status" value="1"/>
</dbReference>